<name>A0A9D2L5D5_9FIRM</name>
<dbReference type="PANTHER" id="PTHR32114:SF2">
    <property type="entry name" value="ABC TRANSPORTER ABCH.3"/>
    <property type="match status" value="1"/>
</dbReference>
<evidence type="ECO:0000256" key="1">
    <source>
        <dbReference type="ARBA" id="ARBA00006930"/>
    </source>
</evidence>
<evidence type="ECO:0000313" key="8">
    <source>
        <dbReference type="Proteomes" id="UP000886804"/>
    </source>
</evidence>
<evidence type="ECO:0000256" key="5">
    <source>
        <dbReference type="SAM" id="MobiDB-lite"/>
    </source>
</evidence>
<reference evidence="7" key="1">
    <citation type="journal article" date="2021" name="PeerJ">
        <title>Extensive microbial diversity within the chicken gut microbiome revealed by metagenomics and culture.</title>
        <authorList>
            <person name="Gilroy R."/>
            <person name="Ravi A."/>
            <person name="Getino M."/>
            <person name="Pursley I."/>
            <person name="Horton D.L."/>
            <person name="Alikhan N.F."/>
            <person name="Baker D."/>
            <person name="Gharbi K."/>
            <person name="Hall N."/>
            <person name="Watson M."/>
            <person name="Adriaenssens E.M."/>
            <person name="Foster-Nyarko E."/>
            <person name="Jarju S."/>
            <person name="Secka A."/>
            <person name="Antonio M."/>
            <person name="Oren A."/>
            <person name="Chaudhuri R.R."/>
            <person name="La Ragione R."/>
            <person name="Hildebrand F."/>
            <person name="Pallen M.J."/>
        </authorList>
    </citation>
    <scope>NUCLEOTIDE SEQUENCE</scope>
    <source>
        <strain evidence="7">CHK188-4685</strain>
    </source>
</reference>
<dbReference type="InterPro" id="IPR025662">
    <property type="entry name" value="Sigma_54_int_dom_ATP-bd_1"/>
</dbReference>
<dbReference type="PROSITE" id="PS00675">
    <property type="entry name" value="SIGMA54_INTERACT_1"/>
    <property type="match status" value="1"/>
</dbReference>
<feature type="region of interest" description="Disordered" evidence="5">
    <location>
        <begin position="689"/>
        <end position="733"/>
    </location>
</feature>
<dbReference type="GO" id="GO:0006302">
    <property type="term" value="P:double-strand break repair"/>
    <property type="evidence" value="ECO:0007669"/>
    <property type="project" value="InterPro"/>
</dbReference>
<gene>
    <name evidence="7" type="ORF">H9716_00165</name>
</gene>
<dbReference type="GO" id="GO:0016887">
    <property type="term" value="F:ATP hydrolysis activity"/>
    <property type="evidence" value="ECO:0007669"/>
    <property type="project" value="InterPro"/>
</dbReference>
<feature type="coiled-coil region" evidence="4">
    <location>
        <begin position="477"/>
        <end position="518"/>
    </location>
</feature>
<feature type="coiled-coil region" evidence="4">
    <location>
        <begin position="412"/>
        <end position="453"/>
    </location>
</feature>
<dbReference type="SUPFAM" id="SSF75712">
    <property type="entry name" value="Rad50 coiled-coil Zn hook"/>
    <property type="match status" value="1"/>
</dbReference>
<evidence type="ECO:0000256" key="4">
    <source>
        <dbReference type="SAM" id="Coils"/>
    </source>
</evidence>
<reference evidence="7" key="2">
    <citation type="submission" date="2021-04" db="EMBL/GenBank/DDBJ databases">
        <authorList>
            <person name="Gilroy R."/>
        </authorList>
    </citation>
    <scope>NUCLEOTIDE SEQUENCE</scope>
    <source>
        <strain evidence="7">CHK188-4685</strain>
    </source>
</reference>
<evidence type="ECO:0000313" key="7">
    <source>
        <dbReference type="EMBL" id="HJB06270.1"/>
    </source>
</evidence>
<feature type="region of interest" description="Disordered" evidence="5">
    <location>
        <begin position="353"/>
        <end position="378"/>
    </location>
</feature>
<proteinExistence type="inferred from homology"/>
<dbReference type="EMBL" id="DWYS01000001">
    <property type="protein sequence ID" value="HJB06270.1"/>
    <property type="molecule type" value="Genomic_DNA"/>
</dbReference>
<sequence>MKPLKLMMEAFGSYGRRTVIDFEKPDQNLFLITGDTGAGKTTIFDAIVFALYGEASSNVSRKDGAELQSQFALPQTVPFVELTFSEGRGEAKKIYTVRRTPRHRRPLKRGTGMKDVSETVSLQMPDGSEYPSKETDRKLVELVGLTKAQFMQVAMIAQGEFMEFLRARSDDKKAIFRKLFHTGQYQEIVEELGKRRKAKEEEIRQIKAACRLEAARIQIPQDYDRAQELCEQKERITQEEVFVKEDLEQLTLELEMLRSWLDIQRREAEENAERLGKLRDEKRDELTQAKELSSRFEQLKKAEEQLRLCDEQKEEMERTWRLAGQIQEAYQMEELYERYIEAMQRTERIREQMEKEKEQLPGLEKNSEEAAAQEEDRKKILDQETENFNRISDRVNRAMKVLQELSAAGEDIRQGEKLLVKAQEDFTRAEDQVQELERREEQWRNQERELQSIGKELALWQSKKEETARFIQETDSLRKMSREAGEQEKEAREAQSRYTRAREEYREWNAQYEALRQRFLDGQAGLLARELKPGKPCPVCGSTVHPSPCTPSDENIPVERRELEELEEKTGILRTRQEELAARASSSLALLEEKKQHIQQDKERLQKELESLDWIGGVCGTLKEWEEKLGERAARLKEEGERLKEKEKRHESLLDALSKVEGQRKQRKEALERARMTLEEVKTRLDQSRAKAETYEKEKEYPDEGTARGVLSEAKRRKTEAESRWNGARQQAQSVRERLGRAKTLVGRFEAELPDMMLEEEKRKQAYQDSMEKKGWSQEQWQSLTFAYAKEASGELSETVQSYKERRAGALARIHSLAEAIGQRSMPDLKELEESCENAKRQMEESRQLLERRRREYETIGLAYEAMVPSLEKRRKAVGEYERLDRLYRILSGNKTGSRMDLETYVQRRYLEQILERANRRFRDMSGGQFELRMYQLEKAGEGKNRGLDLMVYSALTGKEREIRTLSGGESFMAALSLALGMADRIQAGSGAVNLDILFIDEGFGSLDERSRDQAVKVLQEMAEGSRLVGIISHVTELKQEIEDQLIVTRDEKGSQVQWKIS</sequence>
<dbReference type="Pfam" id="PF13476">
    <property type="entry name" value="AAA_23"/>
    <property type="match status" value="1"/>
</dbReference>
<dbReference type="InterPro" id="IPR038729">
    <property type="entry name" value="Rad50/SbcC_AAA"/>
</dbReference>
<dbReference type="Pfam" id="PF13558">
    <property type="entry name" value="SbcC_Walker_B"/>
    <property type="match status" value="1"/>
</dbReference>
<feature type="coiled-coil region" evidence="4">
    <location>
        <begin position="829"/>
        <end position="860"/>
    </location>
</feature>
<keyword evidence="4" id="KW-0175">Coiled coil</keyword>
<evidence type="ECO:0000259" key="6">
    <source>
        <dbReference type="Pfam" id="PF13476"/>
    </source>
</evidence>
<dbReference type="PANTHER" id="PTHR32114">
    <property type="entry name" value="ABC TRANSPORTER ABCH.3"/>
    <property type="match status" value="1"/>
</dbReference>
<feature type="region of interest" description="Disordered" evidence="5">
    <location>
        <begin position="102"/>
        <end position="133"/>
    </location>
</feature>
<dbReference type="InterPro" id="IPR027417">
    <property type="entry name" value="P-loop_NTPase"/>
</dbReference>
<evidence type="ECO:0000256" key="2">
    <source>
        <dbReference type="ARBA" id="ARBA00011322"/>
    </source>
</evidence>
<accession>A0A9D2L5D5</accession>
<protein>
    <recommendedName>
        <fullName evidence="3">Nuclease SbcCD subunit C</fullName>
    </recommendedName>
</protein>
<dbReference type="SUPFAM" id="SSF52540">
    <property type="entry name" value="P-loop containing nucleoside triphosphate hydrolases"/>
    <property type="match status" value="1"/>
</dbReference>
<comment type="subunit">
    <text evidence="2">Heterodimer of SbcC and SbcD.</text>
</comment>
<comment type="similarity">
    <text evidence="1">Belongs to the SMC family. SbcC subfamily.</text>
</comment>
<feature type="domain" description="Rad50/SbcC-type AAA" evidence="6">
    <location>
        <begin position="5"/>
        <end position="210"/>
    </location>
</feature>
<evidence type="ECO:0000256" key="3">
    <source>
        <dbReference type="ARBA" id="ARBA00013368"/>
    </source>
</evidence>
<dbReference type="Proteomes" id="UP000886804">
    <property type="component" value="Unassembled WGS sequence"/>
</dbReference>
<dbReference type="AlphaFoldDB" id="A0A9D2L5D5"/>
<comment type="caution">
    <text evidence="7">The sequence shown here is derived from an EMBL/GenBank/DDBJ whole genome shotgun (WGS) entry which is preliminary data.</text>
</comment>
<dbReference type="Gene3D" id="3.40.50.300">
    <property type="entry name" value="P-loop containing nucleotide triphosphate hydrolases"/>
    <property type="match status" value="2"/>
</dbReference>
<feature type="compositionally biased region" description="Basic and acidic residues" evidence="5">
    <location>
        <begin position="689"/>
        <end position="706"/>
    </location>
</feature>
<organism evidence="7 8">
    <name type="scientific">Candidatus Enterocloster faecavium</name>
    <dbReference type="NCBI Taxonomy" id="2838560"/>
    <lineage>
        <taxon>Bacteria</taxon>
        <taxon>Bacillati</taxon>
        <taxon>Bacillota</taxon>
        <taxon>Clostridia</taxon>
        <taxon>Lachnospirales</taxon>
        <taxon>Lachnospiraceae</taxon>
        <taxon>Enterocloster</taxon>
    </lineage>
</organism>